<gene>
    <name evidence="3" type="ORF">N1F79_06355</name>
</gene>
<feature type="transmembrane region" description="Helical" evidence="1">
    <location>
        <begin position="152"/>
        <end position="173"/>
    </location>
</feature>
<protein>
    <submittedName>
        <fullName evidence="3">Cupin domain-containing protein</fullName>
    </submittedName>
</protein>
<evidence type="ECO:0000256" key="1">
    <source>
        <dbReference type="SAM" id="Phobius"/>
    </source>
</evidence>
<keyword evidence="4" id="KW-1185">Reference proteome</keyword>
<feature type="domain" description="Cupin type-2" evidence="2">
    <location>
        <begin position="32"/>
        <end position="98"/>
    </location>
</feature>
<accession>A0ABU7XPU5</accession>
<dbReference type="InterPro" id="IPR013096">
    <property type="entry name" value="Cupin_2"/>
</dbReference>
<keyword evidence="1" id="KW-0472">Membrane</keyword>
<dbReference type="Proteomes" id="UP001337305">
    <property type="component" value="Unassembled WGS sequence"/>
</dbReference>
<dbReference type="SUPFAM" id="SSF51182">
    <property type="entry name" value="RmlC-like cupins"/>
    <property type="match status" value="1"/>
</dbReference>
<dbReference type="PANTHER" id="PTHR43346">
    <property type="entry name" value="LIGAND BINDING DOMAIN PROTEIN, PUTATIVE (AFU_ORTHOLOGUE AFUA_6G14370)-RELATED"/>
    <property type="match status" value="1"/>
</dbReference>
<organism evidence="3 4">
    <name type="scientific">Flavivirga spongiicola</name>
    <dbReference type="NCBI Taxonomy" id="421621"/>
    <lineage>
        <taxon>Bacteria</taxon>
        <taxon>Pseudomonadati</taxon>
        <taxon>Bacteroidota</taxon>
        <taxon>Flavobacteriia</taxon>
        <taxon>Flavobacteriales</taxon>
        <taxon>Flavobacteriaceae</taxon>
        <taxon>Flavivirga</taxon>
    </lineage>
</organism>
<keyword evidence="1" id="KW-1133">Transmembrane helix</keyword>
<comment type="caution">
    <text evidence="3">The sequence shown here is derived from an EMBL/GenBank/DDBJ whole genome shotgun (WGS) entry which is preliminary data.</text>
</comment>
<dbReference type="CDD" id="cd02208">
    <property type="entry name" value="cupin_RmlC-like"/>
    <property type="match status" value="1"/>
</dbReference>
<evidence type="ECO:0000259" key="2">
    <source>
        <dbReference type="Pfam" id="PF07883"/>
    </source>
</evidence>
<sequence length="183" mass="20742">MAINIYEPCTNSITGETFRTISFNKEALVMQWTVQPKGHVPLEHIHLNQDEVFHVKQGEIELFMGGKTRIAKEGESITVLAGVAHVASNNKDTVLDCLVEYRPGLDHNVFMQCFMGLMHDDLLDKKGIINIPRIGYFMTRMKAKCLACPNNIPPFVFTLALKVFYLIGVLNGWNKLYHKYTGL</sequence>
<name>A0ABU7XPU5_9FLAO</name>
<dbReference type="PANTHER" id="PTHR43346:SF1">
    <property type="entry name" value="QUERCETIN 2,3-DIOXYGENASE-RELATED"/>
    <property type="match status" value="1"/>
</dbReference>
<proteinExistence type="predicted"/>
<dbReference type="Pfam" id="PF07883">
    <property type="entry name" value="Cupin_2"/>
    <property type="match status" value="1"/>
</dbReference>
<dbReference type="RefSeq" id="WP_303305114.1">
    <property type="nucleotide sequence ID" value="NZ_JAODOP010000004.1"/>
</dbReference>
<dbReference type="EMBL" id="JAODOP010000004">
    <property type="protein sequence ID" value="MEF3832743.1"/>
    <property type="molecule type" value="Genomic_DNA"/>
</dbReference>
<reference evidence="3 4" key="1">
    <citation type="submission" date="2022-09" db="EMBL/GenBank/DDBJ databases">
        <title>Genome sequencing of Flavivirga sp. MEBiC05379.</title>
        <authorList>
            <person name="Oh H.-M."/>
            <person name="Kwon K.K."/>
            <person name="Park M.J."/>
            <person name="Yang S.-H."/>
        </authorList>
    </citation>
    <scope>NUCLEOTIDE SEQUENCE [LARGE SCALE GENOMIC DNA]</scope>
    <source>
        <strain evidence="3 4">MEBiC05379</strain>
    </source>
</reference>
<dbReference type="InterPro" id="IPR052538">
    <property type="entry name" value="Flavonoid_dioxygenase-like"/>
</dbReference>
<evidence type="ECO:0000313" key="4">
    <source>
        <dbReference type="Proteomes" id="UP001337305"/>
    </source>
</evidence>
<keyword evidence="1" id="KW-0812">Transmembrane</keyword>
<evidence type="ECO:0000313" key="3">
    <source>
        <dbReference type="EMBL" id="MEF3832743.1"/>
    </source>
</evidence>
<dbReference type="InterPro" id="IPR014710">
    <property type="entry name" value="RmlC-like_jellyroll"/>
</dbReference>
<dbReference type="Gene3D" id="2.60.120.10">
    <property type="entry name" value="Jelly Rolls"/>
    <property type="match status" value="1"/>
</dbReference>
<dbReference type="InterPro" id="IPR011051">
    <property type="entry name" value="RmlC_Cupin_sf"/>
</dbReference>